<keyword evidence="6 9" id="KW-0406">Ion transport</keyword>
<comment type="similarity">
    <text evidence="3 9">Belongs to the ATPase epsilon chain family.</text>
</comment>
<keyword evidence="13" id="KW-1185">Reference proteome</keyword>
<dbReference type="OrthoDB" id="272739at2"/>
<evidence type="ECO:0000256" key="4">
    <source>
        <dbReference type="ARBA" id="ARBA00022448"/>
    </source>
</evidence>
<evidence type="ECO:0000256" key="6">
    <source>
        <dbReference type="ARBA" id="ARBA00023065"/>
    </source>
</evidence>
<keyword evidence="9" id="KW-0066">ATP synthesis</keyword>
<dbReference type="CDD" id="cd12152">
    <property type="entry name" value="F1-ATPase_delta"/>
    <property type="match status" value="1"/>
</dbReference>
<dbReference type="Pfam" id="PF02823">
    <property type="entry name" value="ATP-synt_DE_N"/>
    <property type="match status" value="1"/>
</dbReference>
<comment type="subunit">
    <text evidence="9">F-type ATPases have 2 components, CF(1) - the catalytic core - and CF(0) - the membrane proton channel. CF(1) has five subunits: alpha(3), beta(3), gamma(1), delta(1), epsilon(1). CF(0) has three main subunits: a, b and c.</text>
</comment>
<keyword evidence="8 9" id="KW-0139">CF(1)</keyword>
<comment type="subcellular location">
    <subcellularLocation>
        <location evidence="9">Cell membrane</location>
        <topology evidence="9">Peripheral membrane protein</topology>
    </subcellularLocation>
    <subcellularLocation>
        <location evidence="2">Endomembrane system</location>
        <topology evidence="2">Peripheral membrane protein</topology>
    </subcellularLocation>
</comment>
<dbReference type="EMBL" id="FORH01000002">
    <property type="protein sequence ID" value="SFJ12880.1"/>
    <property type="molecule type" value="Genomic_DNA"/>
</dbReference>
<evidence type="ECO:0000313" key="13">
    <source>
        <dbReference type="Proteomes" id="UP000199630"/>
    </source>
</evidence>
<dbReference type="GO" id="GO:0005524">
    <property type="term" value="F:ATP binding"/>
    <property type="evidence" value="ECO:0007669"/>
    <property type="project" value="UniProtKB-UniRule"/>
</dbReference>
<evidence type="ECO:0000256" key="8">
    <source>
        <dbReference type="ARBA" id="ARBA00023196"/>
    </source>
</evidence>
<evidence type="ECO:0000313" key="12">
    <source>
        <dbReference type="EMBL" id="SFJ12880.1"/>
    </source>
</evidence>
<feature type="domain" description="ATP synthase F1 complex delta/epsilon subunit N-terminal" evidence="11">
    <location>
        <begin position="5"/>
        <end position="86"/>
    </location>
</feature>
<dbReference type="RefSeq" id="WP_090059560.1">
    <property type="nucleotide sequence ID" value="NZ_FORH01000002.1"/>
</dbReference>
<evidence type="ECO:0000256" key="1">
    <source>
        <dbReference type="ARBA" id="ARBA00003543"/>
    </source>
</evidence>
<evidence type="ECO:0000256" key="9">
    <source>
        <dbReference type="HAMAP-Rule" id="MF_00530"/>
    </source>
</evidence>
<evidence type="ECO:0000259" key="11">
    <source>
        <dbReference type="Pfam" id="PF02823"/>
    </source>
</evidence>
<dbReference type="NCBIfam" id="NF009981">
    <property type="entry name" value="PRK13447.1"/>
    <property type="match status" value="1"/>
</dbReference>
<dbReference type="AlphaFoldDB" id="A0A1I3NV30"/>
<keyword evidence="4 9" id="KW-0813">Transport</keyword>
<dbReference type="NCBIfam" id="TIGR03166">
    <property type="entry name" value="alt_F1F0_F1_eps"/>
    <property type="match status" value="1"/>
</dbReference>
<comment type="function">
    <text evidence="1 9">Produces ATP from ADP in the presence of a proton gradient across the membrane.</text>
</comment>
<evidence type="ECO:0000256" key="7">
    <source>
        <dbReference type="ARBA" id="ARBA00023136"/>
    </source>
</evidence>
<dbReference type="Gene3D" id="2.60.15.10">
    <property type="entry name" value="F0F1 ATP synthase delta/epsilon subunit, N-terminal"/>
    <property type="match status" value="1"/>
</dbReference>
<evidence type="ECO:0000256" key="5">
    <source>
        <dbReference type="ARBA" id="ARBA00022781"/>
    </source>
</evidence>
<name>A0A1I3NV30_9RHOB</name>
<evidence type="ECO:0000256" key="10">
    <source>
        <dbReference type="SAM" id="Coils"/>
    </source>
</evidence>
<dbReference type="HAMAP" id="MF_00530">
    <property type="entry name" value="ATP_synth_epsil_bac"/>
    <property type="match status" value="1"/>
</dbReference>
<dbReference type="Proteomes" id="UP000199630">
    <property type="component" value="Unassembled WGS sequence"/>
</dbReference>
<keyword evidence="10" id="KW-0175">Coiled coil</keyword>
<keyword evidence="9" id="KW-1003">Cell membrane</keyword>
<dbReference type="GO" id="GO:0012505">
    <property type="term" value="C:endomembrane system"/>
    <property type="evidence" value="ECO:0007669"/>
    <property type="project" value="UniProtKB-SubCell"/>
</dbReference>
<gene>
    <name evidence="9" type="primary">atpC</name>
    <name evidence="12" type="ORF">SAMN04487991_1478</name>
</gene>
<dbReference type="InterPro" id="IPR024037">
    <property type="entry name" value="Alt_ATP_synth_F1_esu"/>
</dbReference>
<evidence type="ECO:0000256" key="3">
    <source>
        <dbReference type="ARBA" id="ARBA00005712"/>
    </source>
</evidence>
<keyword evidence="5 9" id="KW-0375">Hydrogen ion transport</keyword>
<dbReference type="InterPro" id="IPR036771">
    <property type="entry name" value="ATPsynth_dsu/esu_N"/>
</dbReference>
<protein>
    <recommendedName>
        <fullName evidence="9">ATP synthase epsilon chain</fullName>
    </recommendedName>
    <alternativeName>
        <fullName evidence="9">ATP synthase F1 sector epsilon subunit</fullName>
    </alternativeName>
    <alternativeName>
        <fullName evidence="9">F-ATPase epsilon subunit</fullName>
    </alternativeName>
</protein>
<sequence>MTKTFRLTITTPMELLLDQVPVLSLRAEDESGSFGILKGHTDFLTVLPASILRWISAAGETRYCAVGPGLLTVSGGDQVAVSCRKAILGDELDKLEAEVRELRQGEADLDRQARVEQMRLHANAVRQMMRFLRPARPGMLDHPPSVTAGGKGGE</sequence>
<dbReference type="SUPFAM" id="SSF51344">
    <property type="entry name" value="Epsilon subunit of F1F0-ATP synthase N-terminal domain"/>
    <property type="match status" value="1"/>
</dbReference>
<evidence type="ECO:0000256" key="2">
    <source>
        <dbReference type="ARBA" id="ARBA00004184"/>
    </source>
</evidence>
<dbReference type="InterPro" id="IPR001469">
    <property type="entry name" value="ATP_synth_F1_dsu/esu"/>
</dbReference>
<dbReference type="GO" id="GO:0045259">
    <property type="term" value="C:proton-transporting ATP synthase complex"/>
    <property type="evidence" value="ECO:0007669"/>
    <property type="project" value="UniProtKB-KW"/>
</dbReference>
<dbReference type="GO" id="GO:0046933">
    <property type="term" value="F:proton-transporting ATP synthase activity, rotational mechanism"/>
    <property type="evidence" value="ECO:0007669"/>
    <property type="project" value="UniProtKB-UniRule"/>
</dbReference>
<proteinExistence type="inferred from homology"/>
<keyword evidence="7 9" id="KW-0472">Membrane</keyword>
<organism evidence="12 13">
    <name type="scientific">Celeribacter neptunius</name>
    <dbReference type="NCBI Taxonomy" id="588602"/>
    <lineage>
        <taxon>Bacteria</taxon>
        <taxon>Pseudomonadati</taxon>
        <taxon>Pseudomonadota</taxon>
        <taxon>Alphaproteobacteria</taxon>
        <taxon>Rhodobacterales</taxon>
        <taxon>Roseobacteraceae</taxon>
        <taxon>Celeribacter</taxon>
    </lineage>
</organism>
<accession>A0A1I3NV30</accession>
<feature type="coiled-coil region" evidence="10">
    <location>
        <begin position="85"/>
        <end position="112"/>
    </location>
</feature>
<dbReference type="InterPro" id="IPR020546">
    <property type="entry name" value="ATP_synth_F1_dsu/esu_N"/>
</dbReference>
<dbReference type="STRING" id="588602.SAMN04487991_1478"/>
<reference evidence="13" key="1">
    <citation type="submission" date="2016-10" db="EMBL/GenBank/DDBJ databases">
        <authorList>
            <person name="Varghese N."/>
            <person name="Submissions S."/>
        </authorList>
    </citation>
    <scope>NUCLEOTIDE SEQUENCE [LARGE SCALE GENOMIC DNA]</scope>
    <source>
        <strain evidence="13">DSM 26471</strain>
    </source>
</reference>
<dbReference type="GO" id="GO:0005886">
    <property type="term" value="C:plasma membrane"/>
    <property type="evidence" value="ECO:0007669"/>
    <property type="project" value="UniProtKB-SubCell"/>
</dbReference>